<evidence type="ECO:0000313" key="1">
    <source>
        <dbReference type="EMBL" id="SNT52434.1"/>
    </source>
</evidence>
<dbReference type="OrthoDB" id="5517693at2"/>
<dbReference type="AlphaFoldDB" id="A0A239NDD5"/>
<name>A0A239NDD5_9NOCA</name>
<dbReference type="EMBL" id="FZOW01000035">
    <property type="protein sequence ID" value="SNT52434.1"/>
    <property type="molecule type" value="Genomic_DNA"/>
</dbReference>
<organism evidence="1 2">
    <name type="scientific">Rhodococcoides kyotonense</name>
    <dbReference type="NCBI Taxonomy" id="398843"/>
    <lineage>
        <taxon>Bacteria</taxon>
        <taxon>Bacillati</taxon>
        <taxon>Actinomycetota</taxon>
        <taxon>Actinomycetes</taxon>
        <taxon>Mycobacteriales</taxon>
        <taxon>Nocardiaceae</taxon>
        <taxon>Rhodococcoides</taxon>
    </lineage>
</organism>
<reference evidence="2" key="1">
    <citation type="submission" date="2017-06" db="EMBL/GenBank/DDBJ databases">
        <authorList>
            <person name="Varghese N."/>
            <person name="Submissions S."/>
        </authorList>
    </citation>
    <scope>NUCLEOTIDE SEQUENCE [LARGE SCALE GENOMIC DNA]</scope>
    <source>
        <strain evidence="2">JCM 23211</strain>
    </source>
</reference>
<keyword evidence="2" id="KW-1185">Reference proteome</keyword>
<protein>
    <submittedName>
        <fullName evidence="1">Transcriptional regulator, AbiEi antitoxin, Type IV TA system</fullName>
    </submittedName>
</protein>
<accession>A0A239NDD5</accession>
<sequence length="294" mass="32918">MQPDSDGFITRAAALKIGYTDKEFARLVANGDLRRIAKGTFYPGDEFDALHPAGKHRLKAIATVRGRKGHAVSHVSAAAMHGLSLWNTDLNTVHLSTDRPTGGRKSAGLHIHTGRLDQVMVGSTPVTSPARTIVDTARILDLNHSVVIGDSGLRKLDVTHDDLEAALEESARLHNIAAARRAVALMNGLSESPGESLSRLRMEEYGMPKPTLQHRIPHLGFRVDFFWEEFRIVGEFDGKVKYDNREANLAEKVREDALRDEGYAVFRWMWDDLWNFAEVRMRFERAKARATFAH</sequence>
<proteinExistence type="predicted"/>
<evidence type="ECO:0000313" key="2">
    <source>
        <dbReference type="Proteomes" id="UP000198327"/>
    </source>
</evidence>
<gene>
    <name evidence="1" type="ORF">SAMN05421642_1357</name>
</gene>
<dbReference type="Proteomes" id="UP000198327">
    <property type="component" value="Unassembled WGS sequence"/>
</dbReference>
<dbReference type="RefSeq" id="WP_089252838.1">
    <property type="nucleotide sequence ID" value="NZ_FZOW01000035.1"/>
</dbReference>